<dbReference type="Proteomes" id="UP000035067">
    <property type="component" value="Unassembled WGS sequence"/>
</dbReference>
<evidence type="ECO:0000313" key="3">
    <source>
        <dbReference type="Proteomes" id="UP000035067"/>
    </source>
</evidence>
<dbReference type="PATRIC" id="fig|1604020.3.peg.2430"/>
<evidence type="ECO:0000313" key="2">
    <source>
        <dbReference type="EMBL" id="KKZ12718.1"/>
    </source>
</evidence>
<protein>
    <submittedName>
        <fullName evidence="2">Uncharacterized protein</fullName>
    </submittedName>
</protein>
<sequence>MPDPLLGARVVEGYHKVSQGGGMEALLDGGPGGELVTQADDAKIMHQRSAKAGGCHLQCGNTGMYGKAGTLLFRQVQPTRQGEAGQAVNATVAGGDEGHPLPLTGHGQRRCATLLLLAQDPVKPQLVGSAQRLQTVQIGTIAHPGGGCGQRGSGCRGQLIQRPRTTANEIQRTPTGCPGTGCQSNGTGGGAGYLFSMDNRLGRQKPGARFGSSTGSS</sequence>
<name>A0A0G2HLS4_9SYNE</name>
<comment type="caution">
    <text evidence="2">The sequence shown here is derived from an EMBL/GenBank/DDBJ whole genome shotgun (WGS) entry which is preliminary data.</text>
</comment>
<accession>A0A0G2HLS4</accession>
<feature type="compositionally biased region" description="Polar residues" evidence="1">
    <location>
        <begin position="164"/>
        <end position="174"/>
    </location>
</feature>
<dbReference type="AlphaFoldDB" id="A0A0G2HLS4"/>
<organism evidence="2 3">
    <name type="scientific">Candidatus Synechococcus spongiarum SP3</name>
    <dbReference type="NCBI Taxonomy" id="1604020"/>
    <lineage>
        <taxon>Bacteria</taxon>
        <taxon>Bacillati</taxon>
        <taxon>Cyanobacteriota</taxon>
        <taxon>Cyanophyceae</taxon>
        <taxon>Synechococcales</taxon>
        <taxon>Synechococcaceae</taxon>
        <taxon>Synechococcus</taxon>
    </lineage>
</organism>
<gene>
    <name evidence="2" type="ORF">TE42_03375</name>
</gene>
<dbReference type="EMBL" id="JXQG01000013">
    <property type="protein sequence ID" value="KKZ12718.1"/>
    <property type="molecule type" value="Genomic_DNA"/>
</dbReference>
<feature type="region of interest" description="Disordered" evidence="1">
    <location>
        <begin position="164"/>
        <end position="183"/>
    </location>
</feature>
<evidence type="ECO:0000256" key="1">
    <source>
        <dbReference type="SAM" id="MobiDB-lite"/>
    </source>
</evidence>
<proteinExistence type="predicted"/>
<reference evidence="2 3" key="1">
    <citation type="submission" date="2015-01" db="EMBL/GenBank/DDBJ databases">
        <title>Lifestyle Evolution in Cyanobacterial Symbionts of Sponges.</title>
        <authorList>
            <person name="Burgsdorf I."/>
            <person name="Slaby B.M."/>
            <person name="Handley K.M."/>
            <person name="Haber M."/>
            <person name="Blom J."/>
            <person name="Marshall C.W."/>
            <person name="Gilbert J.A."/>
            <person name="Hentschel U."/>
            <person name="Steindler L."/>
        </authorList>
    </citation>
    <scope>NUCLEOTIDE SEQUENCE [LARGE SCALE GENOMIC DNA]</scope>
    <source>
        <strain evidence="2">SP3</strain>
    </source>
</reference>